<evidence type="ECO:0000256" key="4">
    <source>
        <dbReference type="ARBA" id="ARBA00013106"/>
    </source>
</evidence>
<feature type="binding site" evidence="9">
    <location>
        <position position="88"/>
    </location>
    <ligand>
        <name>Mg(2+)</name>
        <dbReference type="ChEBI" id="CHEBI:18420"/>
        <label>1</label>
        <note>catalytic</note>
    </ligand>
</feature>
<accession>A0A7Y0DY54</accession>
<dbReference type="CDD" id="cd01639">
    <property type="entry name" value="IMPase"/>
    <property type="match status" value="1"/>
</dbReference>
<proteinExistence type="inferred from homology"/>
<dbReference type="InterPro" id="IPR000760">
    <property type="entry name" value="Inositol_monophosphatase-like"/>
</dbReference>
<keyword evidence="8 9" id="KW-0460">Magnesium</keyword>
<evidence type="ECO:0000313" key="12">
    <source>
        <dbReference type="Proteomes" id="UP000539372"/>
    </source>
</evidence>
<evidence type="ECO:0000256" key="2">
    <source>
        <dbReference type="ARBA" id="ARBA00001946"/>
    </source>
</evidence>
<feature type="binding site" evidence="9">
    <location>
        <position position="86"/>
    </location>
    <ligand>
        <name>Mg(2+)</name>
        <dbReference type="ChEBI" id="CHEBI:18420"/>
        <label>1</label>
        <note>catalytic</note>
    </ligand>
</feature>
<dbReference type="EC" id="3.1.3.25" evidence="4 10"/>
<keyword evidence="7 10" id="KW-0378">Hydrolase</keyword>
<dbReference type="SUPFAM" id="SSF56655">
    <property type="entry name" value="Carbohydrate phosphatase"/>
    <property type="match status" value="1"/>
</dbReference>
<organism evidence="11 12">
    <name type="scientific">Pacificispira spongiicola</name>
    <dbReference type="NCBI Taxonomy" id="2729598"/>
    <lineage>
        <taxon>Bacteria</taxon>
        <taxon>Pseudomonadati</taxon>
        <taxon>Pseudomonadota</taxon>
        <taxon>Alphaproteobacteria</taxon>
        <taxon>Rhodospirillales</taxon>
        <taxon>Rhodospirillaceae</taxon>
        <taxon>Pacificispira</taxon>
    </lineage>
</organism>
<protein>
    <recommendedName>
        <fullName evidence="5 10">Inositol-1-monophosphatase</fullName>
        <ecNumber evidence="4 10">3.1.3.25</ecNumber>
    </recommendedName>
</protein>
<dbReference type="GO" id="GO:0046854">
    <property type="term" value="P:phosphatidylinositol phosphate biosynthetic process"/>
    <property type="evidence" value="ECO:0007669"/>
    <property type="project" value="InterPro"/>
</dbReference>
<dbReference type="Pfam" id="PF00459">
    <property type="entry name" value="Inositol_P"/>
    <property type="match status" value="1"/>
</dbReference>
<dbReference type="InterPro" id="IPR033942">
    <property type="entry name" value="IMPase"/>
</dbReference>
<evidence type="ECO:0000256" key="5">
    <source>
        <dbReference type="ARBA" id="ARBA00019784"/>
    </source>
</evidence>
<dbReference type="GO" id="GO:0046872">
    <property type="term" value="F:metal ion binding"/>
    <property type="evidence" value="ECO:0007669"/>
    <property type="project" value="UniProtKB-KW"/>
</dbReference>
<dbReference type="PRINTS" id="PR01959">
    <property type="entry name" value="SBIMPHPHTASE"/>
</dbReference>
<evidence type="ECO:0000256" key="8">
    <source>
        <dbReference type="ARBA" id="ARBA00022842"/>
    </source>
</evidence>
<gene>
    <name evidence="11" type="ORF">HH303_00625</name>
</gene>
<evidence type="ECO:0000256" key="6">
    <source>
        <dbReference type="ARBA" id="ARBA00022723"/>
    </source>
</evidence>
<name>A0A7Y0DY54_9PROT</name>
<dbReference type="Proteomes" id="UP000539372">
    <property type="component" value="Unassembled WGS sequence"/>
</dbReference>
<dbReference type="PRINTS" id="PR00377">
    <property type="entry name" value="IMPHPHTASES"/>
</dbReference>
<dbReference type="GO" id="GO:0008934">
    <property type="term" value="F:inositol monophosphate 1-phosphatase activity"/>
    <property type="evidence" value="ECO:0007669"/>
    <property type="project" value="InterPro"/>
</dbReference>
<keyword evidence="6 9" id="KW-0479">Metal-binding</keyword>
<dbReference type="InterPro" id="IPR020550">
    <property type="entry name" value="Inositol_monophosphatase_CS"/>
</dbReference>
<dbReference type="FunFam" id="3.40.190.80:FF:000020">
    <property type="entry name" value="Fructose-1,6-bisphosphatase/inositol-1-monophosphatase"/>
    <property type="match status" value="1"/>
</dbReference>
<comment type="similarity">
    <text evidence="3 10">Belongs to the inositol monophosphatase superfamily.</text>
</comment>
<dbReference type="PANTHER" id="PTHR20854">
    <property type="entry name" value="INOSITOL MONOPHOSPHATASE"/>
    <property type="match status" value="1"/>
</dbReference>
<comment type="catalytic activity">
    <reaction evidence="1 10">
        <text>a myo-inositol phosphate + H2O = myo-inositol + phosphate</text>
        <dbReference type="Rhea" id="RHEA:24056"/>
        <dbReference type="ChEBI" id="CHEBI:15377"/>
        <dbReference type="ChEBI" id="CHEBI:17268"/>
        <dbReference type="ChEBI" id="CHEBI:43474"/>
        <dbReference type="ChEBI" id="CHEBI:84139"/>
        <dbReference type="EC" id="3.1.3.25"/>
    </reaction>
</comment>
<comment type="caution">
    <text evidence="11">The sequence shown here is derived from an EMBL/GenBank/DDBJ whole genome shotgun (WGS) entry which is preliminary data.</text>
</comment>
<dbReference type="Gene3D" id="3.40.190.80">
    <property type="match status" value="1"/>
</dbReference>
<sequence length="272" mass="29658">MIRSAILNVMTKAAQKAGRSLVRDFGEVEQLQVSRKGPGDFVSTADKKAERIVIEELERARPEASILAEESGTKEGDDPTKRFIVDPLDGTTNFLHGLPHWAISIAYEERGDLIAGVVFDPIKDELFWAERGQGAFLNDRRIRVSARQNLADAVVGTGIPHIGRDTKGHILFQRRLAAVMGNTAGVRRWGTASLDLCYVAAGRFDAFWERALSPWDVAAGAVILKEAGGFITDASGRAYKVDSVDTVAANDSLHPAFLKLLKDASKEEKAAE</sequence>
<dbReference type="InterPro" id="IPR020583">
    <property type="entry name" value="Inositol_monoP_metal-BS"/>
</dbReference>
<dbReference type="FunFam" id="3.30.540.10:FF:000003">
    <property type="entry name" value="Inositol-1-monophosphatase"/>
    <property type="match status" value="1"/>
</dbReference>
<evidence type="ECO:0000313" key="11">
    <source>
        <dbReference type="EMBL" id="NMM42961.1"/>
    </source>
</evidence>
<dbReference type="AlphaFoldDB" id="A0A7Y0DY54"/>
<dbReference type="PANTHER" id="PTHR20854:SF4">
    <property type="entry name" value="INOSITOL-1-MONOPHOSPHATASE-RELATED"/>
    <property type="match status" value="1"/>
</dbReference>
<dbReference type="PROSITE" id="PS00629">
    <property type="entry name" value="IMP_1"/>
    <property type="match status" value="1"/>
</dbReference>
<feature type="binding site" evidence="9">
    <location>
        <position position="89"/>
    </location>
    <ligand>
        <name>Mg(2+)</name>
        <dbReference type="ChEBI" id="CHEBI:18420"/>
        <label>1</label>
        <note>catalytic</note>
    </ligand>
</feature>
<dbReference type="GO" id="GO:0007165">
    <property type="term" value="P:signal transduction"/>
    <property type="evidence" value="ECO:0007669"/>
    <property type="project" value="TreeGrafter"/>
</dbReference>
<dbReference type="EMBL" id="JABBNT010000001">
    <property type="protein sequence ID" value="NMM42961.1"/>
    <property type="molecule type" value="Genomic_DNA"/>
</dbReference>
<dbReference type="Gene3D" id="3.30.540.10">
    <property type="entry name" value="Fructose-1,6-Bisphosphatase, subunit A, domain 1"/>
    <property type="match status" value="1"/>
</dbReference>
<evidence type="ECO:0000256" key="3">
    <source>
        <dbReference type="ARBA" id="ARBA00009759"/>
    </source>
</evidence>
<evidence type="ECO:0000256" key="9">
    <source>
        <dbReference type="PIRSR" id="PIRSR600760-2"/>
    </source>
</evidence>
<reference evidence="11 12" key="1">
    <citation type="submission" date="2020-04" db="EMBL/GenBank/DDBJ databases">
        <title>Rhodospirillaceae bacterium KN72 isolated from deep sea.</title>
        <authorList>
            <person name="Zhang D.-C."/>
        </authorList>
    </citation>
    <scope>NUCLEOTIDE SEQUENCE [LARGE SCALE GENOMIC DNA]</scope>
    <source>
        <strain evidence="11 12">KN72</strain>
    </source>
</reference>
<keyword evidence="12" id="KW-1185">Reference proteome</keyword>
<evidence type="ECO:0000256" key="7">
    <source>
        <dbReference type="ARBA" id="ARBA00022801"/>
    </source>
</evidence>
<evidence type="ECO:0000256" key="1">
    <source>
        <dbReference type="ARBA" id="ARBA00001033"/>
    </source>
</evidence>
<feature type="binding site" evidence="9">
    <location>
        <position position="216"/>
    </location>
    <ligand>
        <name>Mg(2+)</name>
        <dbReference type="ChEBI" id="CHEBI:18420"/>
        <label>1</label>
        <note>catalytic</note>
    </ligand>
</feature>
<dbReference type="GO" id="GO:0006020">
    <property type="term" value="P:inositol metabolic process"/>
    <property type="evidence" value="ECO:0007669"/>
    <property type="project" value="TreeGrafter"/>
</dbReference>
<dbReference type="InterPro" id="IPR022337">
    <property type="entry name" value="Inositol_monophosphatase_SuhB"/>
</dbReference>
<feature type="binding site" evidence="9">
    <location>
        <position position="69"/>
    </location>
    <ligand>
        <name>Mg(2+)</name>
        <dbReference type="ChEBI" id="CHEBI:18420"/>
        <label>1</label>
        <note>catalytic</note>
    </ligand>
</feature>
<dbReference type="PROSITE" id="PS00630">
    <property type="entry name" value="IMP_2"/>
    <property type="match status" value="1"/>
</dbReference>
<comment type="cofactor">
    <cofactor evidence="2 9 10">
        <name>Mg(2+)</name>
        <dbReference type="ChEBI" id="CHEBI:18420"/>
    </cofactor>
</comment>
<evidence type="ECO:0000256" key="10">
    <source>
        <dbReference type="RuleBase" id="RU364068"/>
    </source>
</evidence>